<dbReference type="InterPro" id="IPR029063">
    <property type="entry name" value="SAM-dependent_MTases_sf"/>
</dbReference>
<evidence type="ECO:0000313" key="7">
    <source>
        <dbReference type="Proteomes" id="UP000660381"/>
    </source>
</evidence>
<name>A0ABR8J7A2_9NOST</name>
<dbReference type="InterPro" id="IPR050953">
    <property type="entry name" value="N4_N6_ade-DNA_methylase"/>
</dbReference>
<comment type="caution">
    <text evidence="6">The sequence shown here is derived from an EMBL/GenBank/DDBJ whole genome shotgun (WGS) entry which is preliminary data.</text>
</comment>
<dbReference type="PRINTS" id="PR00507">
    <property type="entry name" value="N12N6MTFRASE"/>
</dbReference>
<accession>A0ABR8J7A2</accession>
<evidence type="ECO:0000313" key="6">
    <source>
        <dbReference type="EMBL" id="MBD2694251.1"/>
    </source>
</evidence>
<sequence length="1383" mass="156825">MATRGGAVRVRNHVILPLLKLLEYDHIESAGEVSTREGLESGGEVLVTADGKTKLRVWCTDFEIDLDAPARRGSAYRYSHLRSAQRVLLTCGERLGLLTNGVELRLLISDPARPDSQITIAIDPYWKRNRNLPDSFLLLLALASPSGVKALPDLVEKARLQQARVTKELRVQARRAVESFIQEILDHPANQGCLEDTESWEGLAKQLWKEGLIIIYRLLFILKLETSDNTAQAFSFASTSLWRNSFSPSTALASYARNVLDDGWETGSLLESGMRSLFKMFAEGLSCSELSVKPLGGALFGVDSTPILSSLTWGERAIAHLLDQLLWTTAQRGTKTRERVHYGPLNVEDLGRVYEALLELEPGITTEPMCRLRRQKLEVVLPISQGEKYRPVRSEDFTPQDIEDDDEEIESEEEEETPKRGKKTKVEWIEEIPPNRFYLRVGLGRKASGSYYTPHSFVRFLVKETLEPQINERSPQQDPQPGEILKLKVLDPSMGSGHFLVEACRFLGDKLYEACRLCDELANEAEKQAEQAKFNNDLETFTKMSLLSKNYRQRVIDLPDTDDKLVKYLPSSAPEGEESGYSQDEAKAICRRLVAVHCLYGVDKNPLAVELAKLSLWLESHAEGLPLTFLDHRLVVGDSLTGPFFEHLLKEPGTQHDVQKLLWQNVNQQFKQAINEALKHIRDLEATIGIDISDLIFKQAAKQKLDIALAPFKIVAAAWAGGVMLGDKSGDVDYSNLVNIVGTTGDLPEDLADKPKLLEMIARGLDVENVPSQREDLLAVLVSGKCVSAFPYDLAFAEVFYPTGSLDNRRGFDAVLGNPPWDAVRPKAKEFFAAFDFDILAAPTKRERTEIENKLKSDNKIADLHKKYEVEFTEQHRIHDVIYKFQVVRINGDKTGGDPDAAKLFIERNTQLLHHSALTGVVIPSGFHANEGATGIRQLYFENMAIKCCYSFENRRKLFEIDSRFKFAAIIAKRGEITTEFPCAFYLHDDEWLFDRTSKHQSLNYTLDFVQKTGGKYLSLLELRSEKDLDVAKTCFANSESFGKVCDSLNIKLGRELHMTDDAWRFTPTSEILPEGKDPRDPDVAKQLLEMGYIILHEGKTFWHYDDRWDDSPRYLVSLTKLNDKYIYTERCKYIRLAYRSIASATNERTAIFSLLPAGITCGHSVGIEQNSNQRISSAPIFVIPIANSFIFDWCLRQMVAANVTQYLLFTTPIPFSLIDKQNFFFKSFLSHSALRLTCNHTGYLPLWREQLNEEWREPNKPPFTFPVLSTDDERWEIRAAIDAVVAQAYGLNRQQYAHILSTFSHKSYPKAPQLCLTYFDALQTIGIEEFTQKYDPYWDIPLNENLPQPVIELPLPKENQVSTEDGTFQLTSEPPKKTRRKK</sequence>
<proteinExistence type="predicted"/>
<organism evidence="6 7">
    <name type="scientific">Anabaena catenula FACHB-362</name>
    <dbReference type="NCBI Taxonomy" id="2692877"/>
    <lineage>
        <taxon>Bacteria</taxon>
        <taxon>Bacillati</taxon>
        <taxon>Cyanobacteriota</taxon>
        <taxon>Cyanophyceae</taxon>
        <taxon>Nostocales</taxon>
        <taxon>Nostocaceae</taxon>
        <taxon>Anabaena</taxon>
    </lineage>
</organism>
<dbReference type="PANTHER" id="PTHR33841:SF1">
    <property type="entry name" value="DNA METHYLTRANSFERASE A"/>
    <property type="match status" value="1"/>
</dbReference>
<gene>
    <name evidence="6" type="ORF">H6G68_21295</name>
</gene>
<dbReference type="EMBL" id="JACJTQ010000042">
    <property type="protein sequence ID" value="MBD2694251.1"/>
    <property type="molecule type" value="Genomic_DNA"/>
</dbReference>
<keyword evidence="7" id="KW-1185">Reference proteome</keyword>
<evidence type="ECO:0000256" key="3">
    <source>
        <dbReference type="ARBA" id="ARBA00022679"/>
    </source>
</evidence>
<evidence type="ECO:0000256" key="1">
    <source>
        <dbReference type="ARBA" id="ARBA00011900"/>
    </source>
</evidence>
<keyword evidence="2" id="KW-0489">Methyltransferase</keyword>
<feature type="region of interest" description="Disordered" evidence="5">
    <location>
        <begin position="390"/>
        <end position="422"/>
    </location>
</feature>
<dbReference type="Gene3D" id="3.40.50.150">
    <property type="entry name" value="Vaccinia Virus protein VP39"/>
    <property type="match status" value="2"/>
</dbReference>
<comment type="catalytic activity">
    <reaction evidence="4">
        <text>a 2'-deoxyadenosine in DNA + S-adenosyl-L-methionine = an N(6)-methyl-2'-deoxyadenosine in DNA + S-adenosyl-L-homocysteine + H(+)</text>
        <dbReference type="Rhea" id="RHEA:15197"/>
        <dbReference type="Rhea" id="RHEA-COMP:12418"/>
        <dbReference type="Rhea" id="RHEA-COMP:12419"/>
        <dbReference type="ChEBI" id="CHEBI:15378"/>
        <dbReference type="ChEBI" id="CHEBI:57856"/>
        <dbReference type="ChEBI" id="CHEBI:59789"/>
        <dbReference type="ChEBI" id="CHEBI:90615"/>
        <dbReference type="ChEBI" id="CHEBI:90616"/>
        <dbReference type="EC" id="2.1.1.72"/>
    </reaction>
</comment>
<feature type="region of interest" description="Disordered" evidence="5">
    <location>
        <begin position="1359"/>
        <end position="1383"/>
    </location>
</feature>
<evidence type="ECO:0000256" key="5">
    <source>
        <dbReference type="SAM" id="MobiDB-lite"/>
    </source>
</evidence>
<dbReference type="SUPFAM" id="SSF53335">
    <property type="entry name" value="S-adenosyl-L-methionine-dependent methyltransferases"/>
    <property type="match status" value="1"/>
</dbReference>
<dbReference type="EC" id="2.1.1.72" evidence="1"/>
<dbReference type="PANTHER" id="PTHR33841">
    <property type="entry name" value="DNA METHYLTRANSFERASE YEEA-RELATED"/>
    <property type="match status" value="1"/>
</dbReference>
<feature type="compositionally biased region" description="Acidic residues" evidence="5">
    <location>
        <begin position="401"/>
        <end position="416"/>
    </location>
</feature>
<dbReference type="RefSeq" id="WP_190908431.1">
    <property type="nucleotide sequence ID" value="NZ_JACJTQ010000042.1"/>
</dbReference>
<reference evidence="6 7" key="1">
    <citation type="journal article" date="2020" name="ISME J.">
        <title>Comparative genomics reveals insights into cyanobacterial evolution and habitat adaptation.</title>
        <authorList>
            <person name="Chen M.Y."/>
            <person name="Teng W.K."/>
            <person name="Zhao L."/>
            <person name="Hu C.X."/>
            <person name="Zhou Y.K."/>
            <person name="Han B.P."/>
            <person name="Song L.R."/>
            <person name="Shu W.S."/>
        </authorList>
    </citation>
    <scope>NUCLEOTIDE SEQUENCE [LARGE SCALE GENOMIC DNA]</scope>
    <source>
        <strain evidence="6 7">FACHB-362</strain>
    </source>
</reference>
<feature type="compositionally biased region" description="Polar residues" evidence="5">
    <location>
        <begin position="1360"/>
        <end position="1373"/>
    </location>
</feature>
<dbReference type="Proteomes" id="UP000660381">
    <property type="component" value="Unassembled WGS sequence"/>
</dbReference>
<evidence type="ECO:0000256" key="4">
    <source>
        <dbReference type="ARBA" id="ARBA00047942"/>
    </source>
</evidence>
<protein>
    <recommendedName>
        <fullName evidence="1">site-specific DNA-methyltransferase (adenine-specific)</fullName>
        <ecNumber evidence="1">2.1.1.72</ecNumber>
    </recommendedName>
</protein>
<evidence type="ECO:0000256" key="2">
    <source>
        <dbReference type="ARBA" id="ARBA00022603"/>
    </source>
</evidence>
<keyword evidence="3" id="KW-0808">Transferase</keyword>